<dbReference type="PANTHER" id="PTHR14255">
    <property type="entry name" value="CEREBLON"/>
    <property type="match status" value="1"/>
</dbReference>
<dbReference type="GO" id="GO:0016020">
    <property type="term" value="C:membrane"/>
    <property type="evidence" value="ECO:0007669"/>
    <property type="project" value="UniProtKB-SubCell"/>
</dbReference>
<dbReference type="GeneID" id="7449024"/>
<feature type="non-terminal residue" evidence="6">
    <location>
        <position position="1"/>
    </location>
</feature>
<sequence length="385" mass="42483">YPFLWTDLVGTVVWFLTAGIAVSCGVGGGGIYMPLGMILLRFAPKQSTGLSQACIFGAGLGGLIINSRKRHPDRHIRDTKGFYTRPIIDYDLALFQAPMELAGAVVGVTVQRLLPDWLFLSIAVVILGLTCFKTFQKFFESYKKDKMQKKHLAFLAQRHLDEQEAQKIPGCPSPGYNSDESEHTTVELCAESVPDDVMILRCLWRLFLRIFRTSHQALTSMMTQWNLNFVDSSLQRMLTSFRGLRLLHCLYFGLWDYKQVRDFSLVSFGAGMIGGLVGISAGYFTGPFMIQRGLHPRVSTATTATTMLLTSSSVAVMFVLSGLLPWEYALYFFLVCVTGAFVGKTRIDAYVKKTGMASVLIGALATIIGCSTLGCLVILLTNLAG</sequence>
<reference evidence="6 7" key="1">
    <citation type="journal article" date="2004" name="Science">
        <title>The genome of the diatom Thalassiosira pseudonana: ecology, evolution, and metabolism.</title>
        <authorList>
            <person name="Armbrust E.V."/>
            <person name="Berges J.A."/>
            <person name="Bowler C."/>
            <person name="Green B.R."/>
            <person name="Martinez D."/>
            <person name="Putnam N.H."/>
            <person name="Zhou S."/>
            <person name="Allen A.E."/>
            <person name="Apt K.E."/>
            <person name="Bechner M."/>
            <person name="Brzezinski M.A."/>
            <person name="Chaal B.K."/>
            <person name="Chiovitti A."/>
            <person name="Davis A.K."/>
            <person name="Demarest M.S."/>
            <person name="Detter J.C."/>
            <person name="Glavina T."/>
            <person name="Goodstein D."/>
            <person name="Hadi M.Z."/>
            <person name="Hellsten U."/>
            <person name="Hildebrand M."/>
            <person name="Jenkins B.D."/>
            <person name="Jurka J."/>
            <person name="Kapitonov V.V."/>
            <person name="Kroger N."/>
            <person name="Lau W.W."/>
            <person name="Lane T.W."/>
            <person name="Larimer F.W."/>
            <person name="Lippmeier J.C."/>
            <person name="Lucas S."/>
            <person name="Medina M."/>
            <person name="Montsant A."/>
            <person name="Obornik M."/>
            <person name="Parker M.S."/>
            <person name="Palenik B."/>
            <person name="Pazour G.J."/>
            <person name="Richardson P.M."/>
            <person name="Rynearson T.A."/>
            <person name="Saito M.A."/>
            <person name="Schwartz D.C."/>
            <person name="Thamatrakoln K."/>
            <person name="Valentin K."/>
            <person name="Vardi A."/>
            <person name="Wilkerson F.P."/>
            <person name="Rokhsar D.S."/>
        </authorList>
    </citation>
    <scope>NUCLEOTIDE SEQUENCE [LARGE SCALE GENOMIC DNA]</scope>
    <source>
        <strain evidence="6 7">CCMP1335</strain>
    </source>
</reference>
<dbReference type="PaxDb" id="35128-Thaps14293"/>
<reference evidence="6 7" key="2">
    <citation type="journal article" date="2008" name="Nature">
        <title>The Phaeodactylum genome reveals the evolutionary history of diatom genomes.</title>
        <authorList>
            <person name="Bowler C."/>
            <person name="Allen A.E."/>
            <person name="Badger J.H."/>
            <person name="Grimwood J."/>
            <person name="Jabbari K."/>
            <person name="Kuo A."/>
            <person name="Maheswari U."/>
            <person name="Martens C."/>
            <person name="Maumus F."/>
            <person name="Otillar R.P."/>
            <person name="Rayko E."/>
            <person name="Salamov A."/>
            <person name="Vandepoele K."/>
            <person name="Beszteri B."/>
            <person name="Gruber A."/>
            <person name="Heijde M."/>
            <person name="Katinka M."/>
            <person name="Mock T."/>
            <person name="Valentin K."/>
            <person name="Verret F."/>
            <person name="Berges J.A."/>
            <person name="Brownlee C."/>
            <person name="Cadoret J.P."/>
            <person name="Chiovitti A."/>
            <person name="Choi C.J."/>
            <person name="Coesel S."/>
            <person name="De Martino A."/>
            <person name="Detter J.C."/>
            <person name="Durkin C."/>
            <person name="Falciatore A."/>
            <person name="Fournet J."/>
            <person name="Haruta M."/>
            <person name="Huysman M.J."/>
            <person name="Jenkins B.D."/>
            <person name="Jiroutova K."/>
            <person name="Jorgensen R.E."/>
            <person name="Joubert Y."/>
            <person name="Kaplan A."/>
            <person name="Kroger N."/>
            <person name="Kroth P.G."/>
            <person name="La Roche J."/>
            <person name="Lindquist E."/>
            <person name="Lommer M."/>
            <person name="Martin-Jezequel V."/>
            <person name="Lopez P.J."/>
            <person name="Lucas S."/>
            <person name="Mangogna M."/>
            <person name="McGinnis K."/>
            <person name="Medlin L.K."/>
            <person name="Montsant A."/>
            <person name="Oudot-Le Secq M.P."/>
            <person name="Napoli C."/>
            <person name="Obornik M."/>
            <person name="Parker M.S."/>
            <person name="Petit J.L."/>
            <person name="Porcel B.M."/>
            <person name="Poulsen N."/>
            <person name="Robison M."/>
            <person name="Rychlewski L."/>
            <person name="Rynearson T.A."/>
            <person name="Schmutz J."/>
            <person name="Shapiro H."/>
            <person name="Siaut M."/>
            <person name="Stanley M."/>
            <person name="Sussman M.R."/>
            <person name="Taylor A.R."/>
            <person name="Vardi A."/>
            <person name="von Dassow P."/>
            <person name="Vyverman W."/>
            <person name="Willis A."/>
            <person name="Wyrwicz L.S."/>
            <person name="Rokhsar D.S."/>
            <person name="Weissenbach J."/>
            <person name="Armbrust E.V."/>
            <person name="Green B.R."/>
            <person name="Van de Peer Y."/>
            <person name="Grigoriev I.V."/>
        </authorList>
    </citation>
    <scope>NUCLEOTIDE SEQUENCE [LARGE SCALE GENOMIC DNA]</scope>
    <source>
        <strain evidence="6 7">CCMP1335</strain>
    </source>
</reference>
<dbReference type="AlphaFoldDB" id="B8BRR2"/>
<dbReference type="InterPro" id="IPR002781">
    <property type="entry name" value="TM_pro_TauE-like"/>
</dbReference>
<accession>B8BRR2</accession>
<evidence type="ECO:0000256" key="1">
    <source>
        <dbReference type="ARBA" id="ARBA00004141"/>
    </source>
</evidence>
<feature type="non-terminal residue" evidence="6">
    <location>
        <position position="385"/>
    </location>
</feature>
<gene>
    <name evidence="6" type="ORF">THAPSDRAFT_14293</name>
</gene>
<feature type="transmembrane region" description="Helical" evidence="5">
    <location>
        <begin position="12"/>
        <end position="35"/>
    </location>
</feature>
<keyword evidence="4 5" id="KW-0472">Membrane</keyword>
<dbReference type="KEGG" id="tps:THAPSDRAFT_14293"/>
<organism evidence="6 7">
    <name type="scientific">Thalassiosira pseudonana</name>
    <name type="common">Marine diatom</name>
    <name type="synonym">Cyclotella nana</name>
    <dbReference type="NCBI Taxonomy" id="35128"/>
    <lineage>
        <taxon>Eukaryota</taxon>
        <taxon>Sar</taxon>
        <taxon>Stramenopiles</taxon>
        <taxon>Ochrophyta</taxon>
        <taxon>Bacillariophyta</taxon>
        <taxon>Coscinodiscophyceae</taxon>
        <taxon>Thalassiosirophycidae</taxon>
        <taxon>Thalassiosirales</taxon>
        <taxon>Thalassiosiraceae</taxon>
        <taxon>Thalassiosira</taxon>
    </lineage>
</organism>
<keyword evidence="3 5" id="KW-1133">Transmembrane helix</keyword>
<dbReference type="OMA" id="IMAYNVS"/>
<dbReference type="EMBL" id="CM000638">
    <property type="protein sequence ID" value="EED96586.1"/>
    <property type="molecule type" value="Genomic_DNA"/>
</dbReference>
<feature type="transmembrane region" description="Helical" evidence="5">
    <location>
        <begin position="359"/>
        <end position="380"/>
    </location>
</feature>
<keyword evidence="2 5" id="KW-0812">Transmembrane</keyword>
<keyword evidence="7" id="KW-1185">Reference proteome</keyword>
<feature type="transmembrane region" description="Helical" evidence="5">
    <location>
        <begin position="117"/>
        <end position="135"/>
    </location>
</feature>
<comment type="subcellular location">
    <subcellularLocation>
        <location evidence="1">Membrane</location>
        <topology evidence="1">Multi-pass membrane protein</topology>
    </subcellularLocation>
</comment>
<dbReference type="HOGENOM" id="CLU_718862_0_0_1"/>
<evidence type="ECO:0000256" key="3">
    <source>
        <dbReference type="ARBA" id="ARBA00022989"/>
    </source>
</evidence>
<feature type="transmembrane region" description="Helical" evidence="5">
    <location>
        <begin position="47"/>
        <end position="65"/>
    </location>
</feature>
<evidence type="ECO:0000313" key="7">
    <source>
        <dbReference type="Proteomes" id="UP000001449"/>
    </source>
</evidence>
<dbReference type="InParanoid" id="B8BRR2"/>
<dbReference type="GO" id="GO:0031464">
    <property type="term" value="C:Cul4A-RING E3 ubiquitin ligase complex"/>
    <property type="evidence" value="ECO:0000318"/>
    <property type="project" value="GO_Central"/>
</dbReference>
<feature type="transmembrane region" description="Helical" evidence="5">
    <location>
        <begin position="263"/>
        <end position="286"/>
    </location>
</feature>
<dbReference type="GO" id="GO:0043161">
    <property type="term" value="P:proteasome-mediated ubiquitin-dependent protein catabolic process"/>
    <property type="evidence" value="ECO:0000318"/>
    <property type="project" value="GO_Central"/>
</dbReference>
<protein>
    <submittedName>
        <fullName evidence="6">Uncharacterized protein</fullName>
    </submittedName>
</protein>
<evidence type="ECO:0000256" key="2">
    <source>
        <dbReference type="ARBA" id="ARBA00022692"/>
    </source>
</evidence>
<dbReference type="RefSeq" id="XP_002286945.1">
    <property type="nucleotide sequence ID" value="XM_002286909.1"/>
</dbReference>
<dbReference type="Proteomes" id="UP000001449">
    <property type="component" value="Chromosome 1"/>
</dbReference>
<proteinExistence type="predicted"/>
<evidence type="ECO:0000256" key="4">
    <source>
        <dbReference type="ARBA" id="ARBA00023136"/>
    </source>
</evidence>
<evidence type="ECO:0000256" key="5">
    <source>
        <dbReference type="SAM" id="Phobius"/>
    </source>
</evidence>
<dbReference type="eggNOG" id="ENOG502S2BA">
    <property type="taxonomic scope" value="Eukaryota"/>
</dbReference>
<evidence type="ECO:0000313" key="6">
    <source>
        <dbReference type="EMBL" id="EED96586.1"/>
    </source>
</evidence>
<name>B8BRR2_THAPS</name>
<dbReference type="Pfam" id="PF01925">
    <property type="entry name" value="TauE"/>
    <property type="match status" value="1"/>
</dbReference>
<dbReference type="STRING" id="35128.B8BRR2"/>
<dbReference type="PANTHER" id="PTHR14255:SF3">
    <property type="entry name" value="SULFITE EXPORTER TAUE_SAFE FAMILY PROTEIN 5-RELATED"/>
    <property type="match status" value="1"/>
</dbReference>